<keyword evidence="2" id="KW-1003">Cell membrane</keyword>
<evidence type="ECO:0000256" key="6">
    <source>
        <dbReference type="ARBA" id="ARBA00038076"/>
    </source>
</evidence>
<keyword evidence="4 7" id="KW-1133">Transmembrane helix</keyword>
<dbReference type="AlphaFoldDB" id="A0A2H3KKD2"/>
<accession>A0A2H3KKD2</accession>
<feature type="transmembrane region" description="Helical" evidence="7">
    <location>
        <begin position="711"/>
        <end position="733"/>
    </location>
</feature>
<protein>
    <recommendedName>
        <fullName evidence="8">ABC3 transporter permease C-terminal domain-containing protein</fullName>
    </recommendedName>
</protein>
<dbReference type="InterPro" id="IPR050250">
    <property type="entry name" value="Macrolide_Exporter_MacB"/>
</dbReference>
<feature type="transmembrane region" description="Helical" evidence="7">
    <location>
        <begin position="354"/>
        <end position="374"/>
    </location>
</feature>
<comment type="caution">
    <text evidence="9">The sequence shown here is derived from an EMBL/GenBank/DDBJ whole genome shotgun (WGS) entry which is preliminary data.</text>
</comment>
<dbReference type="Pfam" id="PF02687">
    <property type="entry name" value="FtsX"/>
    <property type="match status" value="2"/>
</dbReference>
<feature type="transmembrane region" description="Helical" evidence="7">
    <location>
        <begin position="665"/>
        <end position="690"/>
    </location>
</feature>
<feature type="transmembrane region" description="Helical" evidence="7">
    <location>
        <begin position="428"/>
        <end position="448"/>
    </location>
</feature>
<gene>
    <name evidence="9" type="ORF">A9Q02_15710</name>
</gene>
<dbReference type="EMBL" id="LYXE01000102">
    <property type="protein sequence ID" value="PDV98400.1"/>
    <property type="molecule type" value="Genomic_DNA"/>
</dbReference>
<feature type="transmembrane region" description="Helical" evidence="7">
    <location>
        <begin position="305"/>
        <end position="334"/>
    </location>
</feature>
<comment type="subcellular location">
    <subcellularLocation>
        <location evidence="1">Cell membrane</location>
        <topology evidence="1">Multi-pass membrane protein</topology>
    </subcellularLocation>
</comment>
<dbReference type="PANTHER" id="PTHR30572">
    <property type="entry name" value="MEMBRANE COMPONENT OF TRANSPORTER-RELATED"/>
    <property type="match status" value="1"/>
</dbReference>
<evidence type="ECO:0000256" key="7">
    <source>
        <dbReference type="SAM" id="Phobius"/>
    </source>
</evidence>
<evidence type="ECO:0000256" key="4">
    <source>
        <dbReference type="ARBA" id="ARBA00022989"/>
    </source>
</evidence>
<dbReference type="GO" id="GO:0005886">
    <property type="term" value="C:plasma membrane"/>
    <property type="evidence" value="ECO:0007669"/>
    <property type="project" value="UniProtKB-SubCell"/>
</dbReference>
<evidence type="ECO:0000313" key="9">
    <source>
        <dbReference type="EMBL" id="PDV98400.1"/>
    </source>
</evidence>
<evidence type="ECO:0000256" key="2">
    <source>
        <dbReference type="ARBA" id="ARBA00022475"/>
    </source>
</evidence>
<organism evidence="9 10">
    <name type="scientific">Candidatus Chloroploca asiatica</name>
    <dbReference type="NCBI Taxonomy" id="1506545"/>
    <lineage>
        <taxon>Bacteria</taxon>
        <taxon>Bacillati</taxon>
        <taxon>Chloroflexota</taxon>
        <taxon>Chloroflexia</taxon>
        <taxon>Chloroflexales</taxon>
        <taxon>Chloroflexineae</taxon>
        <taxon>Oscillochloridaceae</taxon>
        <taxon>Candidatus Chloroploca</taxon>
    </lineage>
</organism>
<keyword evidence="10" id="KW-1185">Reference proteome</keyword>
<keyword evidence="3 7" id="KW-0812">Transmembrane</keyword>
<dbReference type="OrthoDB" id="9780560at2"/>
<dbReference type="RefSeq" id="WP_097653579.1">
    <property type="nucleotide sequence ID" value="NZ_LYXE01000102.1"/>
</dbReference>
<comment type="similarity">
    <text evidence="6">Belongs to the ABC-4 integral membrane protein family.</text>
</comment>
<reference evidence="9 10" key="1">
    <citation type="submission" date="2016-05" db="EMBL/GenBank/DDBJ databases">
        <authorList>
            <person name="Lavstsen T."/>
            <person name="Jespersen J.S."/>
        </authorList>
    </citation>
    <scope>NUCLEOTIDE SEQUENCE [LARGE SCALE GENOMIC DNA]</scope>
    <source>
        <strain evidence="9 10">B7-9</strain>
    </source>
</reference>
<evidence type="ECO:0000256" key="3">
    <source>
        <dbReference type="ARBA" id="ARBA00022692"/>
    </source>
</evidence>
<keyword evidence="5 7" id="KW-0472">Membrane</keyword>
<feature type="domain" description="ABC3 transporter permease C-terminal" evidence="8">
    <location>
        <begin position="263"/>
        <end position="381"/>
    </location>
</feature>
<evidence type="ECO:0000259" key="8">
    <source>
        <dbReference type="Pfam" id="PF02687"/>
    </source>
</evidence>
<name>A0A2H3KKD2_9CHLR</name>
<sequence>MAPRWSKVVRDLFAYRTRTLLVVLSIAIGVAAFGAILAGLTIIRAELQSSYLAVNPASALITTQPFDEVLLENIRRLPDVADAQGQRAVAARAQVGPDEWVDLQLFVVPDDGLMTINLVRSETGPWPPPDRTVLIERASLDMTRASVGDVLALQLADGPTRSVPLVGLTHDLSLPPAAIAGQAFGYVTADTLIWLGGPADDNQVLMTTSTGRDDAEHIQRVASEVERLIERSGREVLVIDVPTPLQHPVELVLGTLVAILATLGLLALLISGFLIINTITAILTQQTRQIGIMKAIGARTSQIMGLYFVLAAGFGLLALLLALPLGMFGGYGVALFVASQLNVTLEGVRWPLEIMALQGVAAVLVPIISAAVPIRATARMTVREALSGDTTPPPARMSLLSRLLSAVAFIKRPTILALRNTFRRRGRLVRTLIALSLGGAVFVSVMTLRVSLFTTLDDSIAAQQYDLEVQLARPYRAERIMQDVASLPEVTHLEALVRAQAFPVQPDGTTAEMVNLRALPAATSLLAPRMSDGYWLDPADERSIVLSTNYRTKDPTVQLGDELTLRINNRDTTWQITGFVEEFLPPTTPALGYVNLASFTRAYGGTGRVDALRIATTGHDAAAHAAATMAVEQRLNERGYEVRLIRSRTEDRDILSERFNVLTGVLSLMAAIIGTVGGLGLAGTMSINVLERTRELGIMRAVGASDGAVQQMVFVEGITIGLLAWLIGTLLSFPMSYAMSYQLGMSLLNLPLTWTYAPLAVVAWLFIVLLIASLASYLPARNATRLTVREVLAYE</sequence>
<feature type="transmembrane region" description="Helical" evidence="7">
    <location>
        <begin position="20"/>
        <end position="43"/>
    </location>
</feature>
<evidence type="ECO:0000256" key="5">
    <source>
        <dbReference type="ARBA" id="ARBA00023136"/>
    </source>
</evidence>
<evidence type="ECO:0000313" key="10">
    <source>
        <dbReference type="Proteomes" id="UP000220922"/>
    </source>
</evidence>
<dbReference type="InterPro" id="IPR003838">
    <property type="entry name" value="ABC3_permease_C"/>
</dbReference>
<evidence type="ECO:0000256" key="1">
    <source>
        <dbReference type="ARBA" id="ARBA00004651"/>
    </source>
</evidence>
<proteinExistence type="inferred from homology"/>
<feature type="domain" description="ABC3 transporter permease C-terminal" evidence="8">
    <location>
        <begin position="668"/>
        <end position="786"/>
    </location>
</feature>
<dbReference type="GO" id="GO:0022857">
    <property type="term" value="F:transmembrane transporter activity"/>
    <property type="evidence" value="ECO:0007669"/>
    <property type="project" value="TreeGrafter"/>
</dbReference>
<dbReference type="PANTHER" id="PTHR30572:SF4">
    <property type="entry name" value="ABC TRANSPORTER PERMEASE YTRF"/>
    <property type="match status" value="1"/>
</dbReference>
<feature type="transmembrane region" description="Helical" evidence="7">
    <location>
        <begin position="251"/>
        <end position="284"/>
    </location>
</feature>
<feature type="transmembrane region" description="Helical" evidence="7">
    <location>
        <begin position="753"/>
        <end position="778"/>
    </location>
</feature>
<dbReference type="Proteomes" id="UP000220922">
    <property type="component" value="Unassembled WGS sequence"/>
</dbReference>